<gene>
    <name evidence="1" type="ORF">JI435_404330</name>
</gene>
<keyword evidence="2" id="KW-1185">Reference proteome</keyword>
<proteinExistence type="predicted"/>
<dbReference type="AlphaFoldDB" id="A0A7U2HWZ3"/>
<protein>
    <submittedName>
        <fullName evidence="1">Uncharacterized protein</fullName>
    </submittedName>
</protein>
<evidence type="ECO:0000313" key="2">
    <source>
        <dbReference type="Proteomes" id="UP000663193"/>
    </source>
</evidence>
<accession>A0A7U2HWZ3</accession>
<dbReference type="Proteomes" id="UP000663193">
    <property type="component" value="Chromosome 3"/>
</dbReference>
<dbReference type="VEuPathDB" id="FungiDB:JI435_404330"/>
<dbReference type="EMBL" id="CP069025">
    <property type="protein sequence ID" value="QRC93703.1"/>
    <property type="molecule type" value="Genomic_DNA"/>
</dbReference>
<name>A0A7U2HWZ3_PHANO</name>
<organism evidence="1 2">
    <name type="scientific">Phaeosphaeria nodorum (strain SN15 / ATCC MYA-4574 / FGSC 10173)</name>
    <name type="common">Glume blotch fungus</name>
    <name type="synonym">Parastagonospora nodorum</name>
    <dbReference type="NCBI Taxonomy" id="321614"/>
    <lineage>
        <taxon>Eukaryota</taxon>
        <taxon>Fungi</taxon>
        <taxon>Dikarya</taxon>
        <taxon>Ascomycota</taxon>
        <taxon>Pezizomycotina</taxon>
        <taxon>Dothideomycetes</taxon>
        <taxon>Pleosporomycetidae</taxon>
        <taxon>Pleosporales</taxon>
        <taxon>Pleosporineae</taxon>
        <taxon>Phaeosphaeriaceae</taxon>
        <taxon>Parastagonospora</taxon>
    </lineage>
</organism>
<sequence>MFVEYGHVDPPLQRDVRMTQAFSALLSTCRSCNASDILDTMGHNYWFPSLFLCLPFSFARRSPF</sequence>
<reference evidence="2" key="1">
    <citation type="journal article" date="2021" name="BMC Genomics">
        <title>Chromosome-level genome assembly and manually-curated proteome of model necrotroph Parastagonospora nodorum Sn15 reveals a genome-wide trove of candidate effector homologs, and redundancy of virulence-related functions within an accessory chromosome.</title>
        <authorList>
            <person name="Bertazzoni S."/>
            <person name="Jones D.A.B."/>
            <person name="Phan H.T."/>
            <person name="Tan K.-C."/>
            <person name="Hane J.K."/>
        </authorList>
    </citation>
    <scope>NUCLEOTIDE SEQUENCE [LARGE SCALE GENOMIC DNA]</scope>
    <source>
        <strain evidence="2">SN15 / ATCC MYA-4574 / FGSC 10173)</strain>
    </source>
</reference>
<evidence type="ECO:0000313" key="1">
    <source>
        <dbReference type="EMBL" id="QRC93703.1"/>
    </source>
</evidence>